<dbReference type="GeneID" id="87871982"/>
<dbReference type="PANTHER" id="PTHR24133:SF40">
    <property type="entry name" value="ANKYRIN REPEAT DOMAIN 44"/>
    <property type="match status" value="1"/>
</dbReference>
<dbReference type="Pfam" id="PF00023">
    <property type="entry name" value="Ank"/>
    <property type="match status" value="1"/>
</dbReference>
<dbReference type="InterPro" id="IPR052391">
    <property type="entry name" value="E3_Ligase-Neurotoxin"/>
</dbReference>
<dbReference type="SMART" id="SM00248">
    <property type="entry name" value="ANK"/>
    <property type="match status" value="3"/>
</dbReference>
<feature type="compositionally biased region" description="Polar residues" evidence="2">
    <location>
        <begin position="649"/>
        <end position="660"/>
    </location>
</feature>
<dbReference type="PROSITE" id="PS50181">
    <property type="entry name" value="FBOX"/>
    <property type="match status" value="1"/>
</dbReference>
<accession>A0AAJ0MV91</accession>
<evidence type="ECO:0000313" key="5">
    <source>
        <dbReference type="Proteomes" id="UP001285908"/>
    </source>
</evidence>
<dbReference type="InterPro" id="IPR001810">
    <property type="entry name" value="F-box_dom"/>
</dbReference>
<sequence length="700" mass="78562">MSSSAEHFLTLPPEAESRTLLDLPPEIMRMVADYLKDSELNSLVRTCNANYTKCNWELYKRDSKSVKPQALLWGFGMARTPWTALHFAAVFNQMEATKVLLQNGADATAVCPRDGYFVLADVNDSLPRTPLFTALKTKSEGVAEVLLRHGVSPLWAPPGTGGHAKETALYLAAHLGMWKLLGLIVNAGVDVNAGCHVDDVPRWSTDPAGKSILRKLCYSKRKPSEKVISELVKLGAKATVREIPGRTNMVHLLLQLITGTGQGKKTNPDWPLASILLRTGACDGTLKEVEVLAAIQLALFPRNCPYTPHLTRHTLSNLMWYNRKSRAYSIEACLVGRCCKCKLGKGRYPENEPMTGRKLRTELLQELVNFQVRHYGQEGLNAHLPFLTETLLTLLARHRHANTTALDIWLELMPDNHKTKVVNVRRQTALHIVLNIDTFEEKLWYVGGKPTRNIDRAFDQQHDALFYLLERCTSDELLAQDVEKCTPLQLLLGGLYWDQDSEYYAGFVDLDTIPLEPFSEEVWAKKCLTFVERMLMVIPELSDSVYQRVVEELHWRRWELGCESGVICLGRTGGRGREPHYFPSFKPQDGEMKRQIPQNPPLLPIPLEATPAAEPTSAEPTQSAELPIRPAKHALPDGPAASEKRQRTTESQATVENTANDYAVEEQPNVPPSTPVSGFDIDFEALMENVQEEYHNAWST</sequence>
<comment type="caution">
    <text evidence="4">The sequence shown here is derived from an EMBL/GenBank/DDBJ whole genome shotgun (WGS) entry which is preliminary data.</text>
</comment>
<dbReference type="AlphaFoldDB" id="A0AAJ0MV91"/>
<protein>
    <recommendedName>
        <fullName evidence="3">F-box domain-containing protein</fullName>
    </recommendedName>
</protein>
<keyword evidence="5" id="KW-1185">Reference proteome</keyword>
<dbReference type="SUPFAM" id="SSF48403">
    <property type="entry name" value="Ankyrin repeat"/>
    <property type="match status" value="1"/>
</dbReference>
<feature type="repeat" description="ANK" evidence="1">
    <location>
        <begin position="80"/>
        <end position="112"/>
    </location>
</feature>
<dbReference type="EMBL" id="JAULSX010000001">
    <property type="protein sequence ID" value="KAK3499464.1"/>
    <property type="molecule type" value="Genomic_DNA"/>
</dbReference>
<dbReference type="Proteomes" id="UP001285908">
    <property type="component" value="Unassembled WGS sequence"/>
</dbReference>
<keyword evidence="1" id="KW-0040">ANK repeat</keyword>
<dbReference type="PROSITE" id="PS50088">
    <property type="entry name" value="ANK_REPEAT"/>
    <property type="match status" value="1"/>
</dbReference>
<feature type="compositionally biased region" description="Low complexity" evidence="2">
    <location>
        <begin position="605"/>
        <end position="621"/>
    </location>
</feature>
<feature type="domain" description="F-box" evidence="3">
    <location>
        <begin position="17"/>
        <end position="47"/>
    </location>
</feature>
<reference evidence="4 5" key="1">
    <citation type="journal article" date="2023" name="Mol. Phylogenet. Evol.">
        <title>Genome-scale phylogeny and comparative genomics of the fungal order Sordariales.</title>
        <authorList>
            <person name="Hensen N."/>
            <person name="Bonometti L."/>
            <person name="Westerberg I."/>
            <person name="Brannstrom I.O."/>
            <person name="Guillou S."/>
            <person name="Cros-Aarteil S."/>
            <person name="Calhoun S."/>
            <person name="Haridas S."/>
            <person name="Kuo A."/>
            <person name="Mondo S."/>
            <person name="Pangilinan J."/>
            <person name="Riley R."/>
            <person name="LaButti K."/>
            <person name="Andreopoulos B."/>
            <person name="Lipzen A."/>
            <person name="Chen C."/>
            <person name="Yan M."/>
            <person name="Daum C."/>
            <person name="Ng V."/>
            <person name="Clum A."/>
            <person name="Steindorff A."/>
            <person name="Ohm R.A."/>
            <person name="Martin F."/>
            <person name="Silar P."/>
            <person name="Natvig D.O."/>
            <person name="Lalanne C."/>
            <person name="Gautier V."/>
            <person name="Ament-Velasquez S.L."/>
            <person name="Kruys A."/>
            <person name="Hutchinson M.I."/>
            <person name="Powell A.J."/>
            <person name="Barry K."/>
            <person name="Miller A.N."/>
            <person name="Grigoriev I.V."/>
            <person name="Debuchy R."/>
            <person name="Gladieux P."/>
            <person name="Hiltunen Thoren M."/>
            <person name="Johannesson H."/>
        </authorList>
    </citation>
    <scope>NUCLEOTIDE SEQUENCE [LARGE SCALE GENOMIC DNA]</scope>
    <source>
        <strain evidence="4 5">FGSC 10403</strain>
    </source>
</reference>
<dbReference type="Gene3D" id="1.25.40.20">
    <property type="entry name" value="Ankyrin repeat-containing domain"/>
    <property type="match status" value="1"/>
</dbReference>
<proteinExistence type="predicted"/>
<gene>
    <name evidence="4" type="ORF">B0T23DRAFT_306177</name>
</gene>
<name>A0AAJ0MV91_9PEZI</name>
<dbReference type="PANTHER" id="PTHR24133">
    <property type="entry name" value="ANKYRIN DOMAIN-CONTAINING"/>
    <property type="match status" value="1"/>
</dbReference>
<evidence type="ECO:0000313" key="4">
    <source>
        <dbReference type="EMBL" id="KAK3499464.1"/>
    </source>
</evidence>
<evidence type="ECO:0000256" key="1">
    <source>
        <dbReference type="PROSITE-ProRule" id="PRU00023"/>
    </source>
</evidence>
<evidence type="ECO:0000256" key="2">
    <source>
        <dbReference type="SAM" id="MobiDB-lite"/>
    </source>
</evidence>
<dbReference type="InterPro" id="IPR036770">
    <property type="entry name" value="Ankyrin_rpt-contain_sf"/>
</dbReference>
<dbReference type="RefSeq" id="XP_062697097.1">
    <property type="nucleotide sequence ID" value="XM_062834360.1"/>
</dbReference>
<feature type="region of interest" description="Disordered" evidence="2">
    <location>
        <begin position="578"/>
        <end position="677"/>
    </location>
</feature>
<dbReference type="InterPro" id="IPR002110">
    <property type="entry name" value="Ankyrin_rpt"/>
</dbReference>
<evidence type="ECO:0000259" key="3">
    <source>
        <dbReference type="PROSITE" id="PS50181"/>
    </source>
</evidence>
<organism evidence="4 5">
    <name type="scientific">Neurospora hispaniola</name>
    <dbReference type="NCBI Taxonomy" id="588809"/>
    <lineage>
        <taxon>Eukaryota</taxon>
        <taxon>Fungi</taxon>
        <taxon>Dikarya</taxon>
        <taxon>Ascomycota</taxon>
        <taxon>Pezizomycotina</taxon>
        <taxon>Sordariomycetes</taxon>
        <taxon>Sordariomycetidae</taxon>
        <taxon>Sordariales</taxon>
        <taxon>Sordariaceae</taxon>
        <taxon>Neurospora</taxon>
    </lineage>
</organism>
<dbReference type="PROSITE" id="PS50297">
    <property type="entry name" value="ANK_REP_REGION"/>
    <property type="match status" value="1"/>
</dbReference>